<proteinExistence type="predicted"/>
<evidence type="ECO:0000256" key="1">
    <source>
        <dbReference type="SAM" id="MobiDB-lite"/>
    </source>
</evidence>
<dbReference type="EMBL" id="CP119951">
    <property type="protein sequence ID" value="WFC94487.1"/>
    <property type="molecule type" value="Genomic_DNA"/>
</dbReference>
<evidence type="ECO:0000313" key="2">
    <source>
        <dbReference type="EMBL" id="WFC94487.1"/>
    </source>
</evidence>
<dbReference type="GO" id="GO:0005737">
    <property type="term" value="C:cytoplasm"/>
    <property type="evidence" value="ECO:0007669"/>
    <property type="project" value="TreeGrafter"/>
</dbReference>
<name>A0AAF0IN22_9BASI</name>
<dbReference type="Proteomes" id="UP001216638">
    <property type="component" value="Chromosome 1"/>
</dbReference>
<dbReference type="Gene3D" id="1.20.58.1520">
    <property type="match status" value="1"/>
</dbReference>
<protein>
    <recommendedName>
        <fullName evidence="4">Protein regulator of cytokinesis 1</fullName>
    </recommendedName>
</protein>
<dbReference type="PANTHER" id="PTHR19321">
    <property type="entry name" value="PROTEIN REGULATOR OF CYTOKINESIS 1 PRC1-RELATED"/>
    <property type="match status" value="1"/>
</dbReference>
<keyword evidence="3" id="KW-1185">Reference proteome</keyword>
<dbReference type="InterPro" id="IPR007145">
    <property type="entry name" value="MAP65_Ase1_PRC1"/>
</dbReference>
<feature type="compositionally biased region" description="Low complexity" evidence="1">
    <location>
        <begin position="545"/>
        <end position="576"/>
    </location>
</feature>
<feature type="region of interest" description="Disordered" evidence="1">
    <location>
        <begin position="503"/>
        <end position="618"/>
    </location>
</feature>
<gene>
    <name evidence="2" type="primary">PKP2_2</name>
    <name evidence="2" type="ORF">MBRA1_001117</name>
</gene>
<accession>A0AAF0IN22</accession>
<dbReference type="PANTHER" id="PTHR19321:SF41">
    <property type="entry name" value="FASCETTO-RELATED"/>
    <property type="match status" value="1"/>
</dbReference>
<dbReference type="GO" id="GO:1990023">
    <property type="term" value="C:mitotic spindle midzone"/>
    <property type="evidence" value="ECO:0007669"/>
    <property type="project" value="TreeGrafter"/>
</dbReference>
<organism evidence="2 3">
    <name type="scientific">Malassezia brasiliensis</name>
    <dbReference type="NCBI Taxonomy" id="1821822"/>
    <lineage>
        <taxon>Eukaryota</taxon>
        <taxon>Fungi</taxon>
        <taxon>Dikarya</taxon>
        <taxon>Basidiomycota</taxon>
        <taxon>Ustilaginomycotina</taxon>
        <taxon>Malasseziomycetes</taxon>
        <taxon>Malasseziales</taxon>
        <taxon>Malasseziaceae</taxon>
        <taxon>Malassezia</taxon>
    </lineage>
</organism>
<evidence type="ECO:0008006" key="4">
    <source>
        <dbReference type="Google" id="ProtNLM"/>
    </source>
</evidence>
<reference evidence="2" key="1">
    <citation type="submission" date="2023-03" db="EMBL/GenBank/DDBJ databases">
        <title>Mating type loci evolution in Malassezia.</title>
        <authorList>
            <person name="Coelho M.A."/>
        </authorList>
    </citation>
    <scope>NUCLEOTIDE SEQUENCE</scope>
    <source>
        <strain evidence="2">CBS 14135</strain>
    </source>
</reference>
<dbReference type="GO" id="GO:0051256">
    <property type="term" value="P:mitotic spindle midzone assembly"/>
    <property type="evidence" value="ECO:0007669"/>
    <property type="project" value="TreeGrafter"/>
</dbReference>
<evidence type="ECO:0000313" key="3">
    <source>
        <dbReference type="Proteomes" id="UP001216638"/>
    </source>
</evidence>
<dbReference type="AlphaFoldDB" id="A0AAF0IN22"/>
<feature type="compositionally biased region" description="Low complexity" evidence="1">
    <location>
        <begin position="600"/>
        <end position="610"/>
    </location>
</feature>
<dbReference type="Pfam" id="PF03999">
    <property type="entry name" value="MAP65_ASE1"/>
    <property type="match status" value="1"/>
</dbReference>
<sequence>MDASTLSALIDASSAELAALHAQLGSPPAELEKAMASLKTCIHDAVHAQLRVVQADVERVAEQCAERERAISQLLAATGAERQSTPVADTPLLAQAAQLEEEQARLERTYTTQREQCALVLDQIQTLDSCMSSAGGALPVPGPAHGTYEDVTPMRLAQLEQHWEHVQQLYTTRKLQMETQFTEILQLWAELHLLPAVSFADDGALQAAPGAEGALDAALLRYTQQRPVLHDGTFRGEFVPTEALASSADAPAAPLLQPTDDVLAQCDAKRAALEAEKTQRETNIQTYYDELCELWMRFDVPEAEMDAFVLDHRGSTLEVVHAYKEELDKMRALKSQHMTLFIAKTREQIWEQWDALFMSEAERHALFPAYFLELPDTESETTFDYDAILAQHEQMCARLGEMLEQRAPLLALIGRYQEICNEARALEESAQDGSRLLGRNNRGDPGRLLREEKMRKRVKIQKPKVEQELLRVIPAWEAEHGMPFLMDGVRFVDYLQEQLDSVKENSKQPARVRAAEHTAHAAPTPGVQGAKRPASRPLSRVAGVPARPVSRAAGAGAAARPRAAAATPGAPGARARVVGTPHTQGRSAPAVRGTPRDTPRTPSRLLSSSLAHAPGGAW</sequence>
<dbReference type="GO" id="GO:0008017">
    <property type="term" value="F:microtubule binding"/>
    <property type="evidence" value="ECO:0007669"/>
    <property type="project" value="InterPro"/>
</dbReference>